<comment type="caution">
    <text evidence="4">The sequence shown here is derived from an EMBL/GenBank/DDBJ whole genome shotgun (WGS) entry which is preliminary data.</text>
</comment>
<organism evidence="4 5">
    <name type="scientific">Planktothrix mougeotii LEGE 06226</name>
    <dbReference type="NCBI Taxonomy" id="1828728"/>
    <lineage>
        <taxon>Bacteria</taxon>
        <taxon>Bacillati</taxon>
        <taxon>Cyanobacteriota</taxon>
        <taxon>Cyanophyceae</taxon>
        <taxon>Oscillatoriophycideae</taxon>
        <taxon>Oscillatoriales</taxon>
        <taxon>Microcoleaceae</taxon>
        <taxon>Planktothrix</taxon>
    </lineage>
</organism>
<protein>
    <submittedName>
        <fullName evidence="4">SDR family oxidoreductase</fullName>
    </submittedName>
</protein>
<dbReference type="PANTHER" id="PTHR44196:SF1">
    <property type="entry name" value="DEHYDROGENASE_REDUCTASE SDR FAMILY MEMBER 7B"/>
    <property type="match status" value="1"/>
</dbReference>
<dbReference type="CDD" id="cd05374">
    <property type="entry name" value="17beta-HSD-like_SDR_c"/>
    <property type="match status" value="1"/>
</dbReference>
<evidence type="ECO:0000313" key="4">
    <source>
        <dbReference type="EMBL" id="MBE9142210.1"/>
    </source>
</evidence>
<evidence type="ECO:0000313" key="5">
    <source>
        <dbReference type="Proteomes" id="UP000640725"/>
    </source>
</evidence>
<keyword evidence="2" id="KW-0560">Oxidoreductase</keyword>
<dbReference type="Pfam" id="PF00106">
    <property type="entry name" value="adh_short"/>
    <property type="match status" value="1"/>
</dbReference>
<name>A0ABR9U6X6_9CYAN</name>
<evidence type="ECO:0000256" key="2">
    <source>
        <dbReference type="ARBA" id="ARBA00023002"/>
    </source>
</evidence>
<proteinExistence type="inferred from homology"/>
<keyword evidence="5" id="KW-1185">Reference proteome</keyword>
<gene>
    <name evidence="4" type="ORF">IQ236_03105</name>
</gene>
<dbReference type="EMBL" id="JADEWU010000004">
    <property type="protein sequence ID" value="MBE9142210.1"/>
    <property type="molecule type" value="Genomic_DNA"/>
</dbReference>
<sequence length="270" mass="29669">MTSTVLITGASQGTGKATALLFAQKGYNVILAAREPERLEAVAEEVLSLGVSTLAIPTDVTDIDQVRYLVEKALDYYETLDVLVNNAGICLTASVEHTTLEDWHLLMNTNFFGYVNLIHALLPHFLAQKQGTIVNVGSFGGKIPFPQMAAYCASKYAVVGLTESLRLEVQKKGIQVCAVHPGIINSNFMERAQFRGENELEVEQLRQRLDSALASTWVSQPEDIAQAIWNAVEKKQNEVIVGPAVLATETYRLFPGLMEWVLNQSTVMSP</sequence>
<dbReference type="PROSITE" id="PS00061">
    <property type="entry name" value="ADH_SHORT"/>
    <property type="match status" value="1"/>
</dbReference>
<accession>A0ABR9U6X6</accession>
<dbReference type="InterPro" id="IPR002347">
    <property type="entry name" value="SDR_fam"/>
</dbReference>
<dbReference type="SUPFAM" id="SSF51735">
    <property type="entry name" value="NAD(P)-binding Rossmann-fold domains"/>
    <property type="match status" value="1"/>
</dbReference>
<evidence type="ECO:0000256" key="3">
    <source>
        <dbReference type="RuleBase" id="RU000363"/>
    </source>
</evidence>
<evidence type="ECO:0000256" key="1">
    <source>
        <dbReference type="ARBA" id="ARBA00006484"/>
    </source>
</evidence>
<dbReference type="RefSeq" id="WP_193867915.1">
    <property type="nucleotide sequence ID" value="NZ_JADEWU010000004.1"/>
</dbReference>
<dbReference type="Gene3D" id="3.40.50.720">
    <property type="entry name" value="NAD(P)-binding Rossmann-like Domain"/>
    <property type="match status" value="1"/>
</dbReference>
<dbReference type="PANTHER" id="PTHR44196">
    <property type="entry name" value="DEHYDROGENASE/REDUCTASE SDR FAMILY MEMBER 7B"/>
    <property type="match status" value="1"/>
</dbReference>
<dbReference type="PIRSF" id="PIRSF000126">
    <property type="entry name" value="11-beta-HSD1"/>
    <property type="match status" value="1"/>
</dbReference>
<dbReference type="Proteomes" id="UP000640725">
    <property type="component" value="Unassembled WGS sequence"/>
</dbReference>
<reference evidence="4 5" key="1">
    <citation type="submission" date="2020-10" db="EMBL/GenBank/DDBJ databases">
        <authorList>
            <person name="Castelo-Branco R."/>
            <person name="Eusebio N."/>
            <person name="Adriana R."/>
            <person name="Vieira A."/>
            <person name="Brugerolle De Fraissinette N."/>
            <person name="Rezende De Castro R."/>
            <person name="Schneider M.P."/>
            <person name="Vasconcelos V."/>
            <person name="Leao P.N."/>
        </authorList>
    </citation>
    <scope>NUCLEOTIDE SEQUENCE [LARGE SCALE GENOMIC DNA]</scope>
    <source>
        <strain evidence="4 5">LEGE 06226</strain>
    </source>
</reference>
<dbReference type="PRINTS" id="PR00081">
    <property type="entry name" value="GDHRDH"/>
</dbReference>
<dbReference type="PRINTS" id="PR00080">
    <property type="entry name" value="SDRFAMILY"/>
</dbReference>
<comment type="similarity">
    <text evidence="1 3">Belongs to the short-chain dehydrogenases/reductases (SDR) family.</text>
</comment>
<dbReference type="InterPro" id="IPR036291">
    <property type="entry name" value="NAD(P)-bd_dom_sf"/>
</dbReference>
<dbReference type="InterPro" id="IPR020904">
    <property type="entry name" value="Sc_DH/Rdtase_CS"/>
</dbReference>